<dbReference type="Proteomes" id="UP000499080">
    <property type="component" value="Unassembled WGS sequence"/>
</dbReference>
<comment type="caution">
    <text evidence="1">The sequence shown here is derived from an EMBL/GenBank/DDBJ whole genome shotgun (WGS) entry which is preliminary data.</text>
</comment>
<evidence type="ECO:0000313" key="2">
    <source>
        <dbReference type="Proteomes" id="UP000499080"/>
    </source>
</evidence>
<sequence>MLCRSPVLLILRFERECYGGKYGMPAAPDQPGWTPDLGDKLGVHFGNLATNLATNRRFPKMSASWKACELRAIESAVTVIISDLLTVCVAKSDSVVIVITSKLLSVCVANLYKSYCTCYRCFVFS</sequence>
<keyword evidence="2" id="KW-1185">Reference proteome</keyword>
<dbReference type="EMBL" id="BGPR01114785">
    <property type="protein sequence ID" value="GBN02026.1"/>
    <property type="molecule type" value="Genomic_DNA"/>
</dbReference>
<protein>
    <submittedName>
        <fullName evidence="1">Uncharacterized protein</fullName>
    </submittedName>
</protein>
<evidence type="ECO:0000313" key="1">
    <source>
        <dbReference type="EMBL" id="GBN02026.1"/>
    </source>
</evidence>
<name>A0A4Y2KJU9_ARAVE</name>
<reference evidence="1 2" key="1">
    <citation type="journal article" date="2019" name="Sci. Rep.">
        <title>Orb-weaving spider Araneus ventricosus genome elucidates the spidroin gene catalogue.</title>
        <authorList>
            <person name="Kono N."/>
            <person name="Nakamura H."/>
            <person name="Ohtoshi R."/>
            <person name="Moran D.A.P."/>
            <person name="Shinohara A."/>
            <person name="Yoshida Y."/>
            <person name="Fujiwara M."/>
            <person name="Mori M."/>
            <person name="Tomita M."/>
            <person name="Arakawa K."/>
        </authorList>
    </citation>
    <scope>NUCLEOTIDE SEQUENCE [LARGE SCALE GENOMIC DNA]</scope>
</reference>
<dbReference type="AlphaFoldDB" id="A0A4Y2KJU9"/>
<proteinExistence type="predicted"/>
<gene>
    <name evidence="1" type="ORF">AVEN_69556_1</name>
</gene>
<accession>A0A4Y2KJU9</accession>
<organism evidence="1 2">
    <name type="scientific">Araneus ventricosus</name>
    <name type="common">Orbweaver spider</name>
    <name type="synonym">Epeira ventricosa</name>
    <dbReference type="NCBI Taxonomy" id="182803"/>
    <lineage>
        <taxon>Eukaryota</taxon>
        <taxon>Metazoa</taxon>
        <taxon>Ecdysozoa</taxon>
        <taxon>Arthropoda</taxon>
        <taxon>Chelicerata</taxon>
        <taxon>Arachnida</taxon>
        <taxon>Araneae</taxon>
        <taxon>Araneomorphae</taxon>
        <taxon>Entelegynae</taxon>
        <taxon>Araneoidea</taxon>
        <taxon>Araneidae</taxon>
        <taxon>Araneus</taxon>
    </lineage>
</organism>